<gene>
    <name evidence="7" type="ORF">Cgig2_018233</name>
</gene>
<organism evidence="7 8">
    <name type="scientific">Carnegiea gigantea</name>
    <dbReference type="NCBI Taxonomy" id="171969"/>
    <lineage>
        <taxon>Eukaryota</taxon>
        <taxon>Viridiplantae</taxon>
        <taxon>Streptophyta</taxon>
        <taxon>Embryophyta</taxon>
        <taxon>Tracheophyta</taxon>
        <taxon>Spermatophyta</taxon>
        <taxon>Magnoliopsida</taxon>
        <taxon>eudicotyledons</taxon>
        <taxon>Gunneridae</taxon>
        <taxon>Pentapetalae</taxon>
        <taxon>Caryophyllales</taxon>
        <taxon>Cactineae</taxon>
        <taxon>Cactaceae</taxon>
        <taxon>Cactoideae</taxon>
        <taxon>Echinocereeae</taxon>
        <taxon>Carnegiea</taxon>
    </lineage>
</organism>
<dbReference type="Proteomes" id="UP001153076">
    <property type="component" value="Unassembled WGS sequence"/>
</dbReference>
<comment type="caution">
    <text evidence="7">The sequence shown here is derived from an EMBL/GenBank/DDBJ whole genome shotgun (WGS) entry which is preliminary data.</text>
</comment>
<dbReference type="SUPFAM" id="SSF55455">
    <property type="entry name" value="SRF-like"/>
    <property type="match status" value="1"/>
</dbReference>
<proteinExistence type="predicted"/>
<dbReference type="EMBL" id="JAKOGI010000008">
    <property type="protein sequence ID" value="KAJ8451599.1"/>
    <property type="molecule type" value="Genomic_DNA"/>
</dbReference>
<sequence>MVSKRKAEAGLIQSKKARMKTFTTRKNGIIKKAEELSTLCDVNVGVIIFGPDREKPHVWPEEPQKLKNILLSYQPTDKKLSSTSLFAEKVAQKTNLGKDPIWDSRIDSFSDMQLVGLIEYLDSQLEIVNERIDMMKRGSIQSEEVYVGEKRRPNGDDDLKMMMTNGSRCCDLPSGYMGDRTGIIGMAVQDVRDNQLRGDDELKKMMMMMMNDCKNQALLLAGETVILEPRRSRPQNINLTTEEIPSHLSSEHEGTRVGCRFQCV</sequence>
<evidence type="ECO:0000256" key="1">
    <source>
        <dbReference type="ARBA" id="ARBA00004123"/>
    </source>
</evidence>
<evidence type="ECO:0000313" key="7">
    <source>
        <dbReference type="EMBL" id="KAJ8451599.1"/>
    </source>
</evidence>
<accession>A0A9Q1KZ68</accession>
<keyword evidence="3" id="KW-0238">DNA-binding</keyword>
<keyword evidence="4" id="KW-0804">Transcription</keyword>
<dbReference type="InterPro" id="IPR002100">
    <property type="entry name" value="TF_MADSbox"/>
</dbReference>
<keyword evidence="2" id="KW-0805">Transcription regulation</keyword>
<dbReference type="GO" id="GO:0046983">
    <property type="term" value="F:protein dimerization activity"/>
    <property type="evidence" value="ECO:0007669"/>
    <property type="project" value="InterPro"/>
</dbReference>
<dbReference type="PROSITE" id="PS50066">
    <property type="entry name" value="MADS_BOX_2"/>
    <property type="match status" value="1"/>
</dbReference>
<dbReference type="Gene3D" id="3.40.1810.10">
    <property type="entry name" value="Transcription factor, MADS-box"/>
    <property type="match status" value="1"/>
</dbReference>
<comment type="subcellular location">
    <subcellularLocation>
        <location evidence="1">Nucleus</location>
    </subcellularLocation>
</comment>
<evidence type="ECO:0000256" key="5">
    <source>
        <dbReference type="ARBA" id="ARBA00023242"/>
    </source>
</evidence>
<dbReference type="SMART" id="SM00432">
    <property type="entry name" value="MADS"/>
    <property type="match status" value="1"/>
</dbReference>
<dbReference type="GO" id="GO:0000987">
    <property type="term" value="F:cis-regulatory region sequence-specific DNA binding"/>
    <property type="evidence" value="ECO:0007669"/>
    <property type="project" value="InterPro"/>
</dbReference>
<keyword evidence="5" id="KW-0539">Nucleus</keyword>
<protein>
    <recommendedName>
        <fullName evidence="6">MADS-box domain-containing protein</fullName>
    </recommendedName>
</protein>
<evidence type="ECO:0000256" key="4">
    <source>
        <dbReference type="ARBA" id="ARBA00023163"/>
    </source>
</evidence>
<reference evidence="7" key="1">
    <citation type="submission" date="2022-04" db="EMBL/GenBank/DDBJ databases">
        <title>Carnegiea gigantea Genome sequencing and assembly v2.</title>
        <authorList>
            <person name="Copetti D."/>
            <person name="Sanderson M.J."/>
            <person name="Burquez A."/>
            <person name="Wojciechowski M.F."/>
        </authorList>
    </citation>
    <scope>NUCLEOTIDE SEQUENCE</scope>
    <source>
        <strain evidence="7">SGP5-SGP5p</strain>
        <tissue evidence="7">Aerial part</tissue>
    </source>
</reference>
<dbReference type="OrthoDB" id="601557at2759"/>
<dbReference type="PANTHER" id="PTHR48019">
    <property type="entry name" value="SERUM RESPONSE FACTOR HOMOLOG"/>
    <property type="match status" value="1"/>
</dbReference>
<dbReference type="InterPro" id="IPR033897">
    <property type="entry name" value="SRF-like_MADS-box"/>
</dbReference>
<evidence type="ECO:0000313" key="8">
    <source>
        <dbReference type="Proteomes" id="UP001153076"/>
    </source>
</evidence>
<dbReference type="PRINTS" id="PR00404">
    <property type="entry name" value="MADSDOMAIN"/>
</dbReference>
<keyword evidence="8" id="KW-1185">Reference proteome</keyword>
<dbReference type="AlphaFoldDB" id="A0A9Q1KZ68"/>
<dbReference type="Pfam" id="PF00319">
    <property type="entry name" value="SRF-TF"/>
    <property type="match status" value="1"/>
</dbReference>
<dbReference type="CDD" id="cd00266">
    <property type="entry name" value="MADS_SRF_like"/>
    <property type="match status" value="1"/>
</dbReference>
<dbReference type="GO" id="GO:0000981">
    <property type="term" value="F:DNA-binding transcription factor activity, RNA polymerase II-specific"/>
    <property type="evidence" value="ECO:0007669"/>
    <property type="project" value="InterPro"/>
</dbReference>
<evidence type="ECO:0000256" key="3">
    <source>
        <dbReference type="ARBA" id="ARBA00023125"/>
    </source>
</evidence>
<feature type="domain" description="MADS-box" evidence="6">
    <location>
        <begin position="2"/>
        <end position="50"/>
    </location>
</feature>
<dbReference type="GO" id="GO:0045944">
    <property type="term" value="P:positive regulation of transcription by RNA polymerase II"/>
    <property type="evidence" value="ECO:0007669"/>
    <property type="project" value="InterPro"/>
</dbReference>
<name>A0A9Q1KZ68_9CARY</name>
<dbReference type="GO" id="GO:0005634">
    <property type="term" value="C:nucleus"/>
    <property type="evidence" value="ECO:0007669"/>
    <property type="project" value="UniProtKB-SubCell"/>
</dbReference>
<evidence type="ECO:0000256" key="2">
    <source>
        <dbReference type="ARBA" id="ARBA00023015"/>
    </source>
</evidence>
<dbReference type="InterPro" id="IPR050142">
    <property type="entry name" value="MADS-box/MEF2_TF"/>
</dbReference>
<dbReference type="InterPro" id="IPR036879">
    <property type="entry name" value="TF_MADSbox_sf"/>
</dbReference>
<evidence type="ECO:0000259" key="6">
    <source>
        <dbReference type="PROSITE" id="PS50066"/>
    </source>
</evidence>